<dbReference type="Gene3D" id="3.40.30.10">
    <property type="entry name" value="Glutaredoxin"/>
    <property type="match status" value="1"/>
</dbReference>
<gene>
    <name evidence="1" type="ORF">SPIROBIBN47_260015</name>
</gene>
<organism evidence="1">
    <name type="scientific">uncultured spirochete</name>
    <dbReference type="NCBI Taxonomy" id="156406"/>
    <lineage>
        <taxon>Bacteria</taxon>
        <taxon>Pseudomonadati</taxon>
        <taxon>Spirochaetota</taxon>
        <taxon>Spirochaetia</taxon>
        <taxon>Spirochaetales</taxon>
        <taxon>environmental samples</taxon>
    </lineage>
</organism>
<name>A0A3P3XJI6_9SPIR</name>
<reference evidence="1" key="1">
    <citation type="submission" date="2017-02" db="EMBL/GenBank/DDBJ databases">
        <authorList>
            <person name="Regsiter A."/>
            <person name="William W."/>
        </authorList>
    </citation>
    <scope>NUCLEOTIDE SEQUENCE</scope>
    <source>
        <strain evidence="1">Bib</strain>
    </source>
</reference>
<protein>
    <submittedName>
        <fullName evidence="1">NAD(P)-dependent iron-only hydrogenase iron-sulfur protein</fullName>
    </submittedName>
</protein>
<sequence length="131" mass="14400">MAKMTLEQLRAFREGKRQELEKRNVEGKDIQVIVGMGTCGIAAGAKLTFDAIVAALEKHNMADKVVVRQTGCMGLCYVEPTVEVVMPGMPPVIYGKMTSDVAEELVVKHLVEHSLLDNHIFDRPAVDIVAH</sequence>
<proteinExistence type="predicted"/>
<dbReference type="EMBL" id="FWDM01000019">
    <property type="protein sequence ID" value="SLM12702.1"/>
    <property type="molecule type" value="Genomic_DNA"/>
</dbReference>
<dbReference type="InterPro" id="IPR036249">
    <property type="entry name" value="Thioredoxin-like_sf"/>
</dbReference>
<dbReference type="AlphaFoldDB" id="A0A3P3XJI6"/>
<dbReference type="CDD" id="cd02980">
    <property type="entry name" value="TRX_Fd_family"/>
    <property type="match status" value="1"/>
</dbReference>
<accession>A0A3P3XJI6</accession>
<evidence type="ECO:0000313" key="1">
    <source>
        <dbReference type="EMBL" id="SLM12702.1"/>
    </source>
</evidence>
<dbReference type="SUPFAM" id="SSF52833">
    <property type="entry name" value="Thioredoxin-like"/>
    <property type="match status" value="1"/>
</dbReference>